<reference evidence="3" key="1">
    <citation type="journal article" date="2013" name="Science">
        <title>The Amborella genome and the evolution of flowering plants.</title>
        <authorList>
            <consortium name="Amborella Genome Project"/>
        </authorList>
    </citation>
    <scope>NUCLEOTIDE SEQUENCE [LARGE SCALE GENOMIC DNA]</scope>
</reference>
<proteinExistence type="inferred from homology"/>
<dbReference type="KEGG" id="atr:18445659"/>
<evidence type="ECO:0000313" key="2">
    <source>
        <dbReference type="EMBL" id="ERN17323.1"/>
    </source>
</evidence>
<dbReference type="InterPro" id="IPR007608">
    <property type="entry name" value="Senescence_reg_S40"/>
</dbReference>
<accession>U5DAA3</accession>
<dbReference type="AlphaFoldDB" id="U5DAA3"/>
<protein>
    <recommendedName>
        <fullName evidence="4">Senescence regulator</fullName>
    </recommendedName>
</protein>
<dbReference type="GO" id="GO:0010150">
    <property type="term" value="P:leaf senescence"/>
    <property type="evidence" value="ECO:0007669"/>
    <property type="project" value="UniProtKB-ARBA"/>
</dbReference>
<evidence type="ECO:0000256" key="1">
    <source>
        <dbReference type="ARBA" id="ARBA00034773"/>
    </source>
</evidence>
<dbReference type="OMA" id="QYRGHEN"/>
<organism evidence="2 3">
    <name type="scientific">Amborella trichopoda</name>
    <dbReference type="NCBI Taxonomy" id="13333"/>
    <lineage>
        <taxon>Eukaryota</taxon>
        <taxon>Viridiplantae</taxon>
        <taxon>Streptophyta</taxon>
        <taxon>Embryophyta</taxon>
        <taxon>Tracheophyta</taxon>
        <taxon>Spermatophyta</taxon>
        <taxon>Magnoliopsida</taxon>
        <taxon>Amborellales</taxon>
        <taxon>Amborellaceae</taxon>
        <taxon>Amborella</taxon>
    </lineage>
</organism>
<sequence>MTKVSTRSKMDWSDRLLSTSYSHDSYHGNAEEELGEEEVWSWAFHEPESTSTAREDGDAVDVGAKMRRSASSALPTVAKQWLPSRREGQQKGGLSLAFEDKHTNPAAAARIIQQFRGMTMEKSEQQHGAVQSAPMNVPDWSRVMGDAEDEGEEEGEWLPPHEYLARSRDNTVTATSVFEGVGRTLKGRDMSRVRNAVWRRTGFFG</sequence>
<dbReference type="STRING" id="13333.U5DAA3"/>
<dbReference type="Pfam" id="PF04520">
    <property type="entry name" value="Senescence_reg"/>
    <property type="match status" value="1"/>
</dbReference>
<dbReference type="EMBL" id="KI392350">
    <property type="protein sequence ID" value="ERN17323.1"/>
    <property type="molecule type" value="Genomic_DNA"/>
</dbReference>
<dbReference type="Proteomes" id="UP000017836">
    <property type="component" value="Unassembled WGS sequence"/>
</dbReference>
<evidence type="ECO:0008006" key="4">
    <source>
        <dbReference type="Google" id="ProtNLM"/>
    </source>
</evidence>
<keyword evidence="3" id="KW-1185">Reference proteome</keyword>
<evidence type="ECO:0000313" key="3">
    <source>
        <dbReference type="Proteomes" id="UP000017836"/>
    </source>
</evidence>
<gene>
    <name evidence="2" type="ORF">AMTR_s00037p00097690</name>
</gene>
<dbReference type="PANTHER" id="PTHR33083">
    <property type="entry name" value="EXPRESSED PROTEIN"/>
    <property type="match status" value="1"/>
</dbReference>
<dbReference type="HOGENOM" id="CLU_088831_0_0_1"/>
<comment type="similarity">
    <text evidence="1">Belongs to the senescence regulator S40 family.</text>
</comment>
<dbReference type="PANTHER" id="PTHR33083:SF93">
    <property type="entry name" value="OS07G0516300 PROTEIN"/>
    <property type="match status" value="1"/>
</dbReference>
<name>U5DAA3_AMBTC</name>
<dbReference type="eggNOG" id="ENOG502RXVW">
    <property type="taxonomic scope" value="Eukaryota"/>
</dbReference>
<dbReference type="OrthoDB" id="1917735at2759"/>
<dbReference type="Gramene" id="ERN17323">
    <property type="protein sequence ID" value="ERN17323"/>
    <property type="gene ID" value="AMTR_s00037p00097690"/>
</dbReference>